<evidence type="ECO:0000256" key="1">
    <source>
        <dbReference type="ARBA" id="ARBA00006270"/>
    </source>
</evidence>
<dbReference type="PANTHER" id="PTHR47978">
    <property type="match status" value="1"/>
</dbReference>
<dbReference type="AlphaFoldDB" id="A0A075A3F9"/>
<dbReference type="SMART" id="SM00175">
    <property type="entry name" value="RAB"/>
    <property type="match status" value="1"/>
</dbReference>
<feature type="coiled-coil region" evidence="4">
    <location>
        <begin position="150"/>
        <end position="260"/>
    </location>
</feature>
<comment type="similarity">
    <text evidence="1">Belongs to the small GTPase superfamily. Rab family.</text>
</comment>
<dbReference type="SUPFAM" id="SSF47473">
    <property type="entry name" value="EF-hand"/>
    <property type="match status" value="1"/>
</dbReference>
<dbReference type="CTD" id="20315459"/>
<dbReference type="PROSITE" id="PS51421">
    <property type="entry name" value="RAS"/>
    <property type="match status" value="1"/>
</dbReference>
<dbReference type="OrthoDB" id="6248307at2759"/>
<dbReference type="STRING" id="6198.A0A075A3F9"/>
<feature type="transmembrane region" description="Helical" evidence="5">
    <location>
        <begin position="567"/>
        <end position="590"/>
    </location>
</feature>
<dbReference type="Gene3D" id="3.40.50.300">
    <property type="entry name" value="P-loop containing nucleotide triphosphate hydrolases"/>
    <property type="match status" value="1"/>
</dbReference>
<gene>
    <name evidence="7" type="ORF">T265_01271</name>
</gene>
<dbReference type="PRINTS" id="PR00449">
    <property type="entry name" value="RASTRNSFRMNG"/>
</dbReference>
<evidence type="ECO:0000256" key="5">
    <source>
        <dbReference type="SAM" id="Phobius"/>
    </source>
</evidence>
<dbReference type="PROSITE" id="PS00018">
    <property type="entry name" value="EF_HAND_1"/>
    <property type="match status" value="1"/>
</dbReference>
<evidence type="ECO:0000256" key="4">
    <source>
        <dbReference type="SAM" id="Coils"/>
    </source>
</evidence>
<dbReference type="RefSeq" id="XP_009163520.1">
    <property type="nucleotide sequence ID" value="XM_009165256.1"/>
</dbReference>
<evidence type="ECO:0000256" key="3">
    <source>
        <dbReference type="ARBA" id="ARBA00022837"/>
    </source>
</evidence>
<dbReference type="NCBIfam" id="TIGR00231">
    <property type="entry name" value="small_GTP"/>
    <property type="match status" value="1"/>
</dbReference>
<dbReference type="GeneID" id="20315459"/>
<reference evidence="7 8" key="1">
    <citation type="submission" date="2013-11" db="EMBL/GenBank/DDBJ databases">
        <title>Opisthorchis viverrini - life in the bile duct.</title>
        <authorList>
            <person name="Young N.D."/>
            <person name="Nagarajan N."/>
            <person name="Lin S.J."/>
            <person name="Korhonen P.K."/>
            <person name="Jex A.R."/>
            <person name="Hall R.S."/>
            <person name="Safavi-Hemami H."/>
            <person name="Kaewkong W."/>
            <person name="Bertrand D."/>
            <person name="Gao S."/>
            <person name="Seet Q."/>
            <person name="Wongkham S."/>
            <person name="Teh B.T."/>
            <person name="Wongkham C."/>
            <person name="Intapan P.M."/>
            <person name="Maleewong W."/>
            <person name="Yang X."/>
            <person name="Hu M."/>
            <person name="Wang Z."/>
            <person name="Hofmann A."/>
            <person name="Sternberg P.W."/>
            <person name="Tan P."/>
            <person name="Wang J."/>
            <person name="Gasser R.B."/>
        </authorList>
    </citation>
    <scope>NUCLEOTIDE SEQUENCE [LARGE SCALE GENOMIC DNA]</scope>
</reference>
<evidence type="ECO:0000259" key="6">
    <source>
        <dbReference type="PROSITE" id="PS50222"/>
    </source>
</evidence>
<keyword evidence="2" id="KW-0547">Nucleotide-binding</keyword>
<dbReference type="GO" id="GO:0003924">
    <property type="term" value="F:GTPase activity"/>
    <property type="evidence" value="ECO:0007669"/>
    <property type="project" value="InterPro"/>
</dbReference>
<feature type="transmembrane region" description="Helical" evidence="5">
    <location>
        <begin position="741"/>
        <end position="762"/>
    </location>
</feature>
<dbReference type="Gene3D" id="1.10.238.10">
    <property type="entry name" value="EF-hand"/>
    <property type="match status" value="1"/>
</dbReference>
<organism evidence="7 8">
    <name type="scientific">Opisthorchis viverrini</name>
    <name type="common">Southeast Asian liver fluke</name>
    <dbReference type="NCBI Taxonomy" id="6198"/>
    <lineage>
        <taxon>Eukaryota</taxon>
        <taxon>Metazoa</taxon>
        <taxon>Spiralia</taxon>
        <taxon>Lophotrochozoa</taxon>
        <taxon>Platyhelminthes</taxon>
        <taxon>Trematoda</taxon>
        <taxon>Digenea</taxon>
        <taxon>Opisthorchiida</taxon>
        <taxon>Opisthorchiata</taxon>
        <taxon>Opisthorchiidae</taxon>
        <taxon>Opisthorchis</taxon>
    </lineage>
</organism>
<keyword evidence="8" id="KW-1185">Reference proteome</keyword>
<dbReference type="SMART" id="SM00054">
    <property type="entry name" value="EFh"/>
    <property type="match status" value="1"/>
</dbReference>
<dbReference type="GO" id="GO:0005509">
    <property type="term" value="F:calcium ion binding"/>
    <property type="evidence" value="ECO:0007669"/>
    <property type="project" value="InterPro"/>
</dbReference>
<feature type="transmembrane region" description="Helical" evidence="5">
    <location>
        <begin position="683"/>
        <end position="702"/>
    </location>
</feature>
<keyword evidence="5" id="KW-0472">Membrane</keyword>
<proteinExistence type="inferred from homology"/>
<dbReference type="InterPro" id="IPR018247">
    <property type="entry name" value="EF_Hand_1_Ca_BS"/>
</dbReference>
<dbReference type="Proteomes" id="UP000054324">
    <property type="component" value="Unassembled WGS sequence"/>
</dbReference>
<dbReference type="Pfam" id="PF00071">
    <property type="entry name" value="Ras"/>
    <property type="match status" value="1"/>
</dbReference>
<dbReference type="SMART" id="SM00173">
    <property type="entry name" value="RAS"/>
    <property type="match status" value="1"/>
</dbReference>
<evidence type="ECO:0000256" key="2">
    <source>
        <dbReference type="ARBA" id="ARBA00022741"/>
    </source>
</evidence>
<dbReference type="PROSITE" id="PS50222">
    <property type="entry name" value="EF_HAND_2"/>
    <property type="match status" value="1"/>
</dbReference>
<evidence type="ECO:0000313" key="7">
    <source>
        <dbReference type="EMBL" id="KER32792.1"/>
    </source>
</evidence>
<dbReference type="InterPro" id="IPR002048">
    <property type="entry name" value="EF_hand_dom"/>
</dbReference>
<keyword evidence="3" id="KW-0106">Calcium</keyword>
<name>A0A075A3F9_OPIVI</name>
<protein>
    <recommendedName>
        <fullName evidence="6">EF-hand domain-containing protein</fullName>
    </recommendedName>
</protein>
<feature type="transmembrane region" description="Helical" evidence="5">
    <location>
        <begin position="618"/>
        <end position="640"/>
    </location>
</feature>
<dbReference type="SUPFAM" id="SSF52540">
    <property type="entry name" value="P-loop containing nucleoside triphosphate hydrolases"/>
    <property type="match status" value="1"/>
</dbReference>
<dbReference type="InterPro" id="IPR001806">
    <property type="entry name" value="Small_GTPase"/>
</dbReference>
<dbReference type="InterPro" id="IPR027417">
    <property type="entry name" value="P-loop_NTPase"/>
</dbReference>
<dbReference type="InterPro" id="IPR005225">
    <property type="entry name" value="Small_GTP-bd"/>
</dbReference>
<dbReference type="PROSITE" id="PS51419">
    <property type="entry name" value="RAB"/>
    <property type="match status" value="1"/>
</dbReference>
<sequence>MRKEIPRETVKQATDLFYSCEPVVDKQDGTLYLPISDIAKMQTSRSSVLANLNLKELETTFRLLDVNGDGKLTLEEFIDGFSQFLMAAQSTETARIIQKRRAEEEMIKNQELKGEVTRARENSVASLAIIQQLFSSTLYNTIKTTMPKLVTEFESMIQQASKEIDDMQKSMHQMECKLERQTQAQETEQIEILRKENDKLTEALEEVETTARLEQAKREKADAFTCKRIQVECEELMRKLDQLREQNRRLRDERDEAIHDDRARNLVSTGSLMDEVNEVFGRQRMCPDEGAEVKRTTAQVLQSGEITSPQDAVVIATEVFSDDDYEFEDSWSQSVDSFNLKKTIHEAEPSLGIGQLQKSQQVAVHEGVFGDRDKGAQISNTMKGTISGQPRELGRGLRMFKVAVVGQSGSGRTALVSRICGDEEIDKAGELREEIELRMCNLEVDGERVVLQLWDIQGDDKYFPVNQYICEKADGVIFIYAGCSMSDFNQLDHRIMKLLKGLKTAKKPWEDTVNVLWANKWDLVNSSPAFLPVPRASAEGLAKTLEADYYEVSAKTGHNMDSAIETFVSVAISFLTGAFSLLSYCCGLLWSDDSAVPNANFCIPFPQKQTMERRKLMATYLEFVCFLLSIAGTFGSLMLITTTALRYQGRTTDAIDSPSGVACEPDFGVCRIIRIGEILNATLMFLCNLCLLTVITNVPALFRKKRISSVDIGNRFLLKHTDQLSDGLATRICICLRLGRMLLSLSSVLISSGGLIILGRLLQLITFNSSHSNDFALVHEVLSLTTGISCIAAGLFSVTAVQCCSVPLETFIDQYKDPHIIMIKPKFSHSLYVFALILTFLVIPSTISSYVSLQMPYFSKQTLTNQQPTQHRSQNLVNMSYTLLFFASVAAYLSAVALAAVLLIDLFARIKLMTLNSFTNTMNRCWTRSSSMPLEIISLQPRDTCDCSKLVEDQNTRDSSRSNYTGGQIQWNQLITSFCEGGNNSVPLPDDQTELPTVLDNRRFSLAVESTVNTRLPGTLRQTNQNGGIQSMLRSSCVPETSQNFEATNKPPHYKHQQQVPLSQPLESPNNGQLVYKCTTALFGHQPCEYQKPLTHSILPPYFRNQHKFEACEYMSCDLLHPVNQDDLNGGRPCEPDNEKFSDKLVGYYYIDTTSEDFITSV</sequence>
<feature type="transmembrane region" description="Helical" evidence="5">
    <location>
        <begin position="829"/>
        <end position="851"/>
    </location>
</feature>
<feature type="transmembrane region" description="Helical" evidence="5">
    <location>
        <begin position="883"/>
        <end position="908"/>
    </location>
</feature>
<keyword evidence="5" id="KW-1133">Transmembrane helix</keyword>
<evidence type="ECO:0000313" key="8">
    <source>
        <dbReference type="Proteomes" id="UP000054324"/>
    </source>
</evidence>
<feature type="domain" description="EF-hand" evidence="6">
    <location>
        <begin position="52"/>
        <end position="87"/>
    </location>
</feature>
<accession>A0A075A3F9</accession>
<dbReference type="KEGG" id="ovi:T265_01271"/>
<keyword evidence="5" id="KW-0812">Transmembrane</keyword>
<keyword evidence="4" id="KW-0175">Coiled coil</keyword>
<dbReference type="GO" id="GO:0005525">
    <property type="term" value="F:GTP binding"/>
    <property type="evidence" value="ECO:0007669"/>
    <property type="project" value="InterPro"/>
</dbReference>
<dbReference type="InterPro" id="IPR011992">
    <property type="entry name" value="EF-hand-dom_pair"/>
</dbReference>
<feature type="transmembrane region" description="Helical" evidence="5">
    <location>
        <begin position="782"/>
        <end position="808"/>
    </location>
</feature>
<dbReference type="EMBL" id="KL596631">
    <property type="protein sequence ID" value="KER32792.1"/>
    <property type="molecule type" value="Genomic_DNA"/>
</dbReference>